<dbReference type="AlphaFoldDB" id="A0A0G4G4D3"/>
<dbReference type="InParanoid" id="A0A0G4G4D3"/>
<name>A0A0G4G4D3_VITBC</name>
<gene>
    <name evidence="1" type="ORF">Vbra_17008</name>
</gene>
<dbReference type="Proteomes" id="UP000041254">
    <property type="component" value="Unassembled WGS sequence"/>
</dbReference>
<organism evidence="1 2">
    <name type="scientific">Vitrella brassicaformis (strain CCMP3155)</name>
    <dbReference type="NCBI Taxonomy" id="1169540"/>
    <lineage>
        <taxon>Eukaryota</taxon>
        <taxon>Sar</taxon>
        <taxon>Alveolata</taxon>
        <taxon>Colpodellida</taxon>
        <taxon>Vitrellaceae</taxon>
        <taxon>Vitrella</taxon>
    </lineage>
</organism>
<dbReference type="VEuPathDB" id="CryptoDB:Vbra_17008"/>
<evidence type="ECO:0000313" key="2">
    <source>
        <dbReference type="Proteomes" id="UP000041254"/>
    </source>
</evidence>
<accession>A0A0G4G4D3</accession>
<sequence>MNHSDTQPGGVEAPGAAAAAASLHGGAIYGVLGYTMPMPDDLPARSRLLLKEKENGVLDLFLEVWTAQAIKTHFSHRLNGRTKDDVQQAADILFDRYRERRDKAMALHATQA</sequence>
<reference evidence="1 2" key="1">
    <citation type="submission" date="2014-11" db="EMBL/GenBank/DDBJ databases">
        <authorList>
            <person name="Zhu J."/>
            <person name="Qi W."/>
            <person name="Song R."/>
        </authorList>
    </citation>
    <scope>NUCLEOTIDE SEQUENCE [LARGE SCALE GENOMIC DNA]</scope>
</reference>
<protein>
    <submittedName>
        <fullName evidence="1">Uncharacterized protein</fullName>
    </submittedName>
</protein>
<proteinExistence type="predicted"/>
<evidence type="ECO:0000313" key="1">
    <source>
        <dbReference type="EMBL" id="CEM23203.1"/>
    </source>
</evidence>
<keyword evidence="2" id="KW-1185">Reference proteome</keyword>
<dbReference type="EMBL" id="CDMY01000562">
    <property type="protein sequence ID" value="CEM23203.1"/>
    <property type="molecule type" value="Genomic_DNA"/>
</dbReference>